<dbReference type="InterPro" id="IPR036058">
    <property type="entry name" value="Kazal_dom_sf"/>
</dbReference>
<keyword evidence="2" id="KW-0964">Secreted</keyword>
<comment type="caution">
    <text evidence="7">The sequence shown here is derived from an EMBL/GenBank/DDBJ whole genome shotgun (WGS) entry which is preliminary data.</text>
</comment>
<organism evidence="7 8">
    <name type="scientific">Leptosia nina</name>
    <dbReference type="NCBI Taxonomy" id="320188"/>
    <lineage>
        <taxon>Eukaryota</taxon>
        <taxon>Metazoa</taxon>
        <taxon>Ecdysozoa</taxon>
        <taxon>Arthropoda</taxon>
        <taxon>Hexapoda</taxon>
        <taxon>Insecta</taxon>
        <taxon>Pterygota</taxon>
        <taxon>Neoptera</taxon>
        <taxon>Endopterygota</taxon>
        <taxon>Lepidoptera</taxon>
        <taxon>Glossata</taxon>
        <taxon>Ditrysia</taxon>
        <taxon>Papilionoidea</taxon>
        <taxon>Pieridae</taxon>
        <taxon>Pierinae</taxon>
        <taxon>Leptosia</taxon>
    </lineage>
</organism>
<reference evidence="7 8" key="1">
    <citation type="submission" date="2023-11" db="EMBL/GenBank/DDBJ databases">
        <authorList>
            <person name="Okamura Y."/>
        </authorList>
    </citation>
    <scope>NUCLEOTIDE SEQUENCE [LARGE SCALE GENOMIC DNA]</scope>
</reference>
<protein>
    <recommendedName>
        <fullName evidence="6">Kazal-like domain-containing protein</fullName>
    </recommendedName>
</protein>
<dbReference type="SUPFAM" id="SSF100895">
    <property type="entry name" value="Kazal-type serine protease inhibitors"/>
    <property type="match status" value="1"/>
</dbReference>
<evidence type="ECO:0000259" key="6">
    <source>
        <dbReference type="PROSITE" id="PS51465"/>
    </source>
</evidence>
<dbReference type="GO" id="GO:0005576">
    <property type="term" value="C:extracellular region"/>
    <property type="evidence" value="ECO:0007669"/>
    <property type="project" value="UniProtKB-SubCell"/>
</dbReference>
<sequence>MNKFSAVFLFVLLSNAALGFRVRRQSTNAQDLDDRYGWGNPNNPWQPNPWMGPRPTNPWMRPSNPWNVPPNPYPNPFPVDPIPNPFPTIPPVTTTTQSSNSPSTESAAVQACVTSCPVTSEYNPVCGSNGNTYDNPGRLDCAQRCGVSVTLLRQSRCPPATPAPTA</sequence>
<evidence type="ECO:0000256" key="3">
    <source>
        <dbReference type="ARBA" id="ARBA00023157"/>
    </source>
</evidence>
<feature type="signal peptide" evidence="5">
    <location>
        <begin position="1"/>
        <end position="19"/>
    </location>
</feature>
<dbReference type="InterPro" id="IPR039932">
    <property type="entry name" value="Spink4-like"/>
</dbReference>
<evidence type="ECO:0000256" key="2">
    <source>
        <dbReference type="ARBA" id="ARBA00022525"/>
    </source>
</evidence>
<dbReference type="Proteomes" id="UP001497472">
    <property type="component" value="Unassembled WGS sequence"/>
</dbReference>
<proteinExistence type="predicted"/>
<evidence type="ECO:0000256" key="1">
    <source>
        <dbReference type="ARBA" id="ARBA00004613"/>
    </source>
</evidence>
<dbReference type="Pfam" id="PF00050">
    <property type="entry name" value="Kazal_1"/>
    <property type="match status" value="1"/>
</dbReference>
<feature type="chain" id="PRO_5043729466" description="Kazal-like domain-containing protein" evidence="5">
    <location>
        <begin position="20"/>
        <end position="166"/>
    </location>
</feature>
<name>A0AAV1K2N2_9NEOP</name>
<dbReference type="Gene3D" id="3.30.60.30">
    <property type="match status" value="1"/>
</dbReference>
<feature type="compositionally biased region" description="Low complexity" evidence="4">
    <location>
        <begin position="91"/>
        <end position="103"/>
    </location>
</feature>
<dbReference type="EMBL" id="CAVLEF010000280">
    <property type="protein sequence ID" value="CAK1555406.1"/>
    <property type="molecule type" value="Genomic_DNA"/>
</dbReference>
<comment type="subcellular location">
    <subcellularLocation>
        <location evidence="1">Secreted</location>
    </subcellularLocation>
</comment>
<dbReference type="CDD" id="cd00104">
    <property type="entry name" value="KAZAL_FS"/>
    <property type="match status" value="1"/>
</dbReference>
<keyword evidence="5" id="KW-0732">Signal</keyword>
<evidence type="ECO:0000313" key="8">
    <source>
        <dbReference type="Proteomes" id="UP001497472"/>
    </source>
</evidence>
<dbReference type="PROSITE" id="PS51465">
    <property type="entry name" value="KAZAL_2"/>
    <property type="match status" value="1"/>
</dbReference>
<dbReference type="GO" id="GO:0004867">
    <property type="term" value="F:serine-type endopeptidase inhibitor activity"/>
    <property type="evidence" value="ECO:0007669"/>
    <property type="project" value="InterPro"/>
</dbReference>
<feature type="region of interest" description="Disordered" evidence="4">
    <location>
        <begin position="82"/>
        <end position="103"/>
    </location>
</feature>
<accession>A0AAV1K2N2</accession>
<evidence type="ECO:0000313" key="7">
    <source>
        <dbReference type="EMBL" id="CAK1555406.1"/>
    </source>
</evidence>
<keyword evidence="3" id="KW-1015">Disulfide bond</keyword>
<feature type="domain" description="Kazal-like" evidence="6">
    <location>
        <begin position="106"/>
        <end position="159"/>
    </location>
</feature>
<dbReference type="PANTHER" id="PTHR21179:SF0">
    <property type="entry name" value="SERINE PROTEASE INHIBITOR KAZAL-TYPE 4"/>
    <property type="match status" value="1"/>
</dbReference>
<dbReference type="AlphaFoldDB" id="A0AAV1K2N2"/>
<dbReference type="InterPro" id="IPR002350">
    <property type="entry name" value="Kazal_dom"/>
</dbReference>
<evidence type="ECO:0000256" key="5">
    <source>
        <dbReference type="SAM" id="SignalP"/>
    </source>
</evidence>
<keyword evidence="8" id="KW-1185">Reference proteome</keyword>
<dbReference type="SMART" id="SM00280">
    <property type="entry name" value="KAZAL"/>
    <property type="match status" value="1"/>
</dbReference>
<dbReference type="PANTHER" id="PTHR21179">
    <property type="entry name" value="SERINE-TYPE ENDOPEPTIDASE INHIBITOR"/>
    <property type="match status" value="1"/>
</dbReference>
<evidence type="ECO:0000256" key="4">
    <source>
        <dbReference type="SAM" id="MobiDB-lite"/>
    </source>
</evidence>
<gene>
    <name evidence="7" type="ORF">LNINA_LOCUS14226</name>
</gene>